<sequence length="57" mass="6424">MRTGNLTIVVPIAIVEIQIPRIVARILNTRPVIRPLFSRSLLYILAASLHRTNDDTT</sequence>
<reference evidence="1" key="1">
    <citation type="journal article" date="2021" name="Proc. Natl. Acad. Sci. U.S.A.">
        <title>A Catalog of Tens of Thousands of Viruses from Human Metagenomes Reveals Hidden Associations with Chronic Diseases.</title>
        <authorList>
            <person name="Tisza M.J."/>
            <person name="Buck C.B."/>
        </authorList>
    </citation>
    <scope>NUCLEOTIDE SEQUENCE</scope>
    <source>
        <strain evidence="1">CtkmZ20</strain>
    </source>
</reference>
<dbReference type="EMBL" id="BK015248">
    <property type="protein sequence ID" value="DAD97862.1"/>
    <property type="molecule type" value="Genomic_DNA"/>
</dbReference>
<protein>
    <submittedName>
        <fullName evidence="1">Uncharacterized protein</fullName>
    </submittedName>
</protein>
<accession>A0A8S5NT03</accession>
<evidence type="ECO:0000313" key="1">
    <source>
        <dbReference type="EMBL" id="DAD97862.1"/>
    </source>
</evidence>
<proteinExistence type="predicted"/>
<organism evidence="1">
    <name type="scientific">Myoviridae sp. ctkmZ20</name>
    <dbReference type="NCBI Taxonomy" id="2825166"/>
    <lineage>
        <taxon>Viruses</taxon>
        <taxon>Duplodnaviria</taxon>
        <taxon>Heunggongvirae</taxon>
        <taxon>Uroviricota</taxon>
        <taxon>Caudoviricetes</taxon>
    </lineage>
</organism>
<name>A0A8S5NT03_9CAUD</name>